<dbReference type="EMBL" id="CAJGYM010000038">
    <property type="protein sequence ID" value="CAD6193747.1"/>
    <property type="molecule type" value="Genomic_DNA"/>
</dbReference>
<comment type="caution">
    <text evidence="2">The sequence shown here is derived from an EMBL/GenBank/DDBJ whole genome shotgun (WGS) entry which is preliminary data.</text>
</comment>
<organism evidence="2 3">
    <name type="scientific">Caenorhabditis auriculariae</name>
    <dbReference type="NCBI Taxonomy" id="2777116"/>
    <lineage>
        <taxon>Eukaryota</taxon>
        <taxon>Metazoa</taxon>
        <taxon>Ecdysozoa</taxon>
        <taxon>Nematoda</taxon>
        <taxon>Chromadorea</taxon>
        <taxon>Rhabditida</taxon>
        <taxon>Rhabditina</taxon>
        <taxon>Rhabditomorpha</taxon>
        <taxon>Rhabditoidea</taxon>
        <taxon>Rhabditidae</taxon>
        <taxon>Peloderinae</taxon>
        <taxon>Caenorhabditis</taxon>
    </lineage>
</organism>
<dbReference type="AlphaFoldDB" id="A0A8S1HEU8"/>
<name>A0A8S1HEU8_9PELO</name>
<accession>A0A8S1HEU8</accession>
<feature type="region of interest" description="Disordered" evidence="1">
    <location>
        <begin position="1"/>
        <end position="20"/>
    </location>
</feature>
<dbReference type="Proteomes" id="UP000835052">
    <property type="component" value="Unassembled WGS sequence"/>
</dbReference>
<gene>
    <name evidence="2" type="ORF">CAUJ_LOCUS9666</name>
</gene>
<evidence type="ECO:0000313" key="3">
    <source>
        <dbReference type="Proteomes" id="UP000835052"/>
    </source>
</evidence>
<protein>
    <submittedName>
        <fullName evidence="2">Uncharacterized protein</fullName>
    </submittedName>
</protein>
<reference evidence="2" key="1">
    <citation type="submission" date="2020-10" db="EMBL/GenBank/DDBJ databases">
        <authorList>
            <person name="Kikuchi T."/>
        </authorList>
    </citation>
    <scope>NUCLEOTIDE SEQUENCE</scope>
    <source>
        <strain evidence="2">NKZ352</strain>
    </source>
</reference>
<proteinExistence type="predicted"/>
<evidence type="ECO:0000313" key="2">
    <source>
        <dbReference type="EMBL" id="CAD6193747.1"/>
    </source>
</evidence>
<evidence type="ECO:0000256" key="1">
    <source>
        <dbReference type="SAM" id="MobiDB-lite"/>
    </source>
</evidence>
<sequence length="70" mass="8540">MSSKDYGNRLAARGMAQDAKRKHISAKRFKFNKKINNFTSFKFKITDKYFKFNKFNKFNEFNKSYYDKFI</sequence>
<keyword evidence="3" id="KW-1185">Reference proteome</keyword>